<keyword evidence="5" id="KW-0862">Zinc</keyword>
<feature type="compositionally biased region" description="Polar residues" evidence="10">
    <location>
        <begin position="323"/>
        <end position="340"/>
    </location>
</feature>
<feature type="region of interest" description="Disordered" evidence="10">
    <location>
        <begin position="298"/>
        <end position="388"/>
    </location>
</feature>
<feature type="region of interest" description="Disordered" evidence="10">
    <location>
        <begin position="715"/>
        <end position="825"/>
    </location>
</feature>
<dbReference type="Pfam" id="PF00098">
    <property type="entry name" value="zf-CCHC"/>
    <property type="match status" value="2"/>
</dbReference>
<dbReference type="GO" id="GO:0071036">
    <property type="term" value="P:nuclear polyadenylation-dependent snoRNA catabolic process"/>
    <property type="evidence" value="ECO:0007669"/>
    <property type="project" value="TreeGrafter"/>
</dbReference>
<reference evidence="12 13" key="1">
    <citation type="submission" date="2024-04" db="EMBL/GenBank/DDBJ databases">
        <authorList>
            <consortium name="Genoscope - CEA"/>
            <person name="William W."/>
        </authorList>
    </citation>
    <scope>NUCLEOTIDE SEQUENCE [LARGE SCALE GENOMIC DNA]</scope>
</reference>
<dbReference type="Proteomes" id="UP001497497">
    <property type="component" value="Unassembled WGS sequence"/>
</dbReference>
<name>A0AAV2IPP7_LYMST</name>
<feature type="compositionally biased region" description="Basic and acidic residues" evidence="10">
    <location>
        <begin position="601"/>
        <end position="618"/>
    </location>
</feature>
<gene>
    <name evidence="12" type="ORF">GSLYS_00021742001</name>
</gene>
<feature type="compositionally biased region" description="Basic and acidic residues" evidence="10">
    <location>
        <begin position="718"/>
        <end position="760"/>
    </location>
</feature>
<dbReference type="EMBL" id="CAXITT010001344">
    <property type="protein sequence ID" value="CAL1548425.1"/>
    <property type="molecule type" value="Genomic_DNA"/>
</dbReference>
<evidence type="ECO:0000256" key="8">
    <source>
        <dbReference type="ARBA" id="ARBA00043023"/>
    </source>
</evidence>
<comment type="subcellular location">
    <subcellularLocation>
        <location evidence="1">Nucleus</location>
    </subcellularLocation>
</comment>
<dbReference type="GO" id="GO:0031499">
    <property type="term" value="C:TRAMP complex"/>
    <property type="evidence" value="ECO:0007669"/>
    <property type="project" value="TreeGrafter"/>
</dbReference>
<dbReference type="InterPro" id="IPR001878">
    <property type="entry name" value="Znf_CCHC"/>
</dbReference>
<dbReference type="InterPro" id="IPR036875">
    <property type="entry name" value="Znf_CCHC_sf"/>
</dbReference>
<dbReference type="PANTHER" id="PTHR46543">
    <property type="entry name" value="ZINC FINGER CCHC DOMAIN-CONTAINING PROTEIN 7"/>
    <property type="match status" value="1"/>
</dbReference>
<dbReference type="GO" id="GO:0008270">
    <property type="term" value="F:zinc ion binding"/>
    <property type="evidence" value="ECO:0007669"/>
    <property type="project" value="UniProtKB-KW"/>
</dbReference>
<dbReference type="Gene3D" id="4.10.60.10">
    <property type="entry name" value="Zinc finger, CCHC-type"/>
    <property type="match status" value="2"/>
</dbReference>
<evidence type="ECO:0000256" key="7">
    <source>
        <dbReference type="ARBA" id="ARBA00041190"/>
    </source>
</evidence>
<dbReference type="GO" id="GO:0071038">
    <property type="term" value="P:TRAMP-dependent tRNA surveillance pathway"/>
    <property type="evidence" value="ECO:0007669"/>
    <property type="project" value="TreeGrafter"/>
</dbReference>
<protein>
    <recommendedName>
        <fullName evidence="7">Zinc finger CCHC domain-containing protein 7</fullName>
    </recommendedName>
    <alternativeName>
        <fullName evidence="8">TRAMP-like complex RNA-binding factor ZCCHC7</fullName>
    </alternativeName>
</protein>
<keyword evidence="2" id="KW-0479">Metal-binding</keyword>
<feature type="region of interest" description="Disordered" evidence="10">
    <location>
        <begin position="577"/>
        <end position="690"/>
    </location>
</feature>
<dbReference type="GO" id="GO:0003723">
    <property type="term" value="F:RNA binding"/>
    <property type="evidence" value="ECO:0007669"/>
    <property type="project" value="TreeGrafter"/>
</dbReference>
<organism evidence="12 13">
    <name type="scientific">Lymnaea stagnalis</name>
    <name type="common">Great pond snail</name>
    <name type="synonym">Helix stagnalis</name>
    <dbReference type="NCBI Taxonomy" id="6523"/>
    <lineage>
        <taxon>Eukaryota</taxon>
        <taxon>Metazoa</taxon>
        <taxon>Spiralia</taxon>
        <taxon>Lophotrochozoa</taxon>
        <taxon>Mollusca</taxon>
        <taxon>Gastropoda</taxon>
        <taxon>Heterobranchia</taxon>
        <taxon>Euthyneura</taxon>
        <taxon>Panpulmonata</taxon>
        <taxon>Hygrophila</taxon>
        <taxon>Lymnaeoidea</taxon>
        <taxon>Lymnaeidae</taxon>
        <taxon>Lymnaea</taxon>
    </lineage>
</organism>
<evidence type="ECO:0000256" key="5">
    <source>
        <dbReference type="ARBA" id="ARBA00022833"/>
    </source>
</evidence>
<evidence type="ECO:0000259" key="11">
    <source>
        <dbReference type="PROSITE" id="PS50158"/>
    </source>
</evidence>
<dbReference type="AlphaFoldDB" id="A0AAV2IPP7"/>
<evidence type="ECO:0000256" key="1">
    <source>
        <dbReference type="ARBA" id="ARBA00004123"/>
    </source>
</evidence>
<feature type="domain" description="CCHC-type" evidence="11">
    <location>
        <begin position="439"/>
        <end position="453"/>
    </location>
</feature>
<evidence type="ECO:0000256" key="4">
    <source>
        <dbReference type="ARBA" id="ARBA00022771"/>
    </source>
</evidence>
<feature type="compositionally biased region" description="Low complexity" evidence="10">
    <location>
        <begin position="298"/>
        <end position="322"/>
    </location>
</feature>
<dbReference type="SUPFAM" id="SSF57756">
    <property type="entry name" value="Retrovirus zinc finger-like domains"/>
    <property type="match status" value="2"/>
</dbReference>
<feature type="compositionally biased region" description="Basic and acidic residues" evidence="10">
    <location>
        <begin position="182"/>
        <end position="197"/>
    </location>
</feature>
<dbReference type="GO" id="GO:0071035">
    <property type="term" value="P:nuclear polyadenylation-dependent rRNA catabolic process"/>
    <property type="evidence" value="ECO:0007669"/>
    <property type="project" value="TreeGrafter"/>
</dbReference>
<feature type="compositionally biased region" description="Basic and acidic residues" evidence="10">
    <location>
        <begin position="577"/>
        <end position="593"/>
    </location>
</feature>
<dbReference type="PANTHER" id="PTHR46543:SF1">
    <property type="entry name" value="ZINC FINGER CCHC DOMAIN-CONTAINING PROTEIN 7"/>
    <property type="match status" value="1"/>
</dbReference>
<dbReference type="InterPro" id="IPR051644">
    <property type="entry name" value="TRAMP_AT-DNA-binding"/>
</dbReference>
<dbReference type="GO" id="GO:0071031">
    <property type="term" value="P:nuclear mRNA surveillance of mRNA 3'-end processing"/>
    <property type="evidence" value="ECO:0007669"/>
    <property type="project" value="TreeGrafter"/>
</dbReference>
<feature type="region of interest" description="Disordered" evidence="10">
    <location>
        <begin position="157"/>
        <end position="212"/>
    </location>
</feature>
<evidence type="ECO:0000256" key="2">
    <source>
        <dbReference type="ARBA" id="ARBA00022723"/>
    </source>
</evidence>
<dbReference type="GO" id="GO:0071039">
    <property type="term" value="P:nuclear polyadenylation-dependent CUT catabolic process"/>
    <property type="evidence" value="ECO:0007669"/>
    <property type="project" value="TreeGrafter"/>
</dbReference>
<keyword evidence="3" id="KW-0677">Repeat</keyword>
<evidence type="ECO:0000256" key="3">
    <source>
        <dbReference type="ARBA" id="ARBA00022737"/>
    </source>
</evidence>
<dbReference type="GO" id="GO:0071037">
    <property type="term" value="P:nuclear polyadenylation-dependent snRNA catabolic process"/>
    <property type="evidence" value="ECO:0007669"/>
    <property type="project" value="TreeGrafter"/>
</dbReference>
<keyword evidence="13" id="KW-1185">Reference proteome</keyword>
<feature type="domain" description="CCHC-type" evidence="11">
    <location>
        <begin position="545"/>
        <end position="558"/>
    </location>
</feature>
<feature type="compositionally biased region" description="Basic and acidic residues" evidence="10">
    <location>
        <begin position="649"/>
        <end position="667"/>
    </location>
</feature>
<evidence type="ECO:0000256" key="9">
    <source>
        <dbReference type="PROSITE-ProRule" id="PRU00047"/>
    </source>
</evidence>
<feature type="compositionally biased region" description="Polar residues" evidence="10">
    <location>
        <begin position="668"/>
        <end position="677"/>
    </location>
</feature>
<dbReference type="PROSITE" id="PS50158">
    <property type="entry name" value="ZF_CCHC"/>
    <property type="match status" value="2"/>
</dbReference>
<evidence type="ECO:0000313" key="12">
    <source>
        <dbReference type="EMBL" id="CAL1548425.1"/>
    </source>
</evidence>
<feature type="compositionally biased region" description="Polar residues" evidence="10">
    <location>
        <begin position="816"/>
        <end position="825"/>
    </location>
</feature>
<keyword evidence="4 9" id="KW-0863">Zinc-finger</keyword>
<keyword evidence="6" id="KW-0539">Nucleus</keyword>
<comment type="caution">
    <text evidence="12">The sequence shown here is derived from an EMBL/GenBank/DDBJ whole genome shotgun (WGS) entry which is preliminary data.</text>
</comment>
<proteinExistence type="predicted"/>
<sequence>MESGNDSDTDEEYDLQEMEVALYSQIHFDPGPGSKIWSGQSTSPGYRKLILPFKVGVKEIPPQTITSKPLIPQGDFIAFSEENLITSENIIETPNSHCDKIRPINKSHAGLTDSNIHQQNESNFITEDCYYVGSSNVNDSQGTSSQPMPVPVRTEAVGKTSLSCNQSETNVTSKKKSSNTKSELKNKQPPSSKRERGSATSKKKSNQLLPFSITKNKTPKVKTVSEPCLRSDIKDKIKLYAPNAEVLSQKNSKPQLEAFLQLSECNKDIFSSKVKKKVTKIDAAVQLRKPPVLLRRPPAVSVRYKQESDTNTDYSDSDTTSSLCSPIKSTLLKSTSNPSITGKGANTDDAKDEEEEGEVGSTSQEESERNSVGETDSDDNMDFLSETDPNLEFNLAGGVDGLLKNTKSSEKTDWKINEQDRFNMNSLLNRYFSPLKIQCRNCRKDGHMSRDCPMPKKSKCLFCGRDGHVYQVCPLGICFNCSAPGHKVNVCREPKRDWRSRCNRCLMYGHGDQLCPDRWRQFHGTTKPGKLQTQSKGSINTLVFCYNCGKKGHFGYECEAPRMDRFVPATYPLIARYDTKKNRERRETEDSPHVKKSKGIHPKDSHKQKSGKKMDNKFSNKNNSEFQVVKRKNETTVQNHSSPLIFPKSDSRNSDQSRRFQAGKDRSSSTQKGFGNSKSRRRCGQDNLRSGCHEETVDNMMDDYESHQVHANEWWSSRGDKKEQRNKDKTSRRFHHNNDWKTPRSRFPDEASKSSYRNEEVQNINSVRTNKRKGTNSSHDAWSPRKKSTKEENRTYSGDRQYNESSKKFNNKKSQHVSTLHHSSSWPVMAPSRGFQSKNEKFVSMKNEFDISVQLRRW</sequence>
<dbReference type="SMART" id="SM00343">
    <property type="entry name" value="ZnF_C2HC"/>
    <property type="match status" value="5"/>
</dbReference>
<evidence type="ECO:0000256" key="6">
    <source>
        <dbReference type="ARBA" id="ARBA00023242"/>
    </source>
</evidence>
<evidence type="ECO:0000313" key="13">
    <source>
        <dbReference type="Proteomes" id="UP001497497"/>
    </source>
</evidence>
<evidence type="ECO:0000256" key="10">
    <source>
        <dbReference type="SAM" id="MobiDB-lite"/>
    </source>
</evidence>
<accession>A0AAV2IPP7</accession>